<comment type="caution">
    <text evidence="13">The sequence shown here is derived from an EMBL/GenBank/DDBJ whole genome shotgun (WGS) entry which is preliminary data.</text>
</comment>
<dbReference type="Gene3D" id="1.10.510.10">
    <property type="entry name" value="Transferase(Phosphotransferase) domain 1"/>
    <property type="match status" value="1"/>
</dbReference>
<keyword evidence="1 11" id="KW-0963">Cytoplasm</keyword>
<evidence type="ECO:0000256" key="10">
    <source>
        <dbReference type="ARBA" id="ARBA00023016"/>
    </source>
</evidence>
<keyword evidence="2 11" id="KW-0723">Serine/threonine-protein kinase</keyword>
<keyword evidence="3 11" id="KW-0597">Phosphoprotein</keyword>
<evidence type="ECO:0000256" key="6">
    <source>
        <dbReference type="ARBA" id="ARBA00022741"/>
    </source>
</evidence>
<evidence type="ECO:0000256" key="11">
    <source>
        <dbReference type="HAMAP-Rule" id="MF_01497"/>
    </source>
</evidence>
<dbReference type="Pfam" id="PF01636">
    <property type="entry name" value="APH"/>
    <property type="match status" value="1"/>
</dbReference>
<comment type="subcellular location">
    <subcellularLocation>
        <location evidence="11">Cytoplasm</location>
    </subcellularLocation>
</comment>
<evidence type="ECO:0000256" key="2">
    <source>
        <dbReference type="ARBA" id="ARBA00022527"/>
    </source>
</evidence>
<evidence type="ECO:0000256" key="4">
    <source>
        <dbReference type="ARBA" id="ARBA00022679"/>
    </source>
</evidence>
<evidence type="ECO:0000256" key="5">
    <source>
        <dbReference type="ARBA" id="ARBA00022723"/>
    </source>
</evidence>
<comment type="catalytic activity">
    <reaction evidence="11">
        <text>L-seryl-[protein] + ATP = O-phospho-L-seryl-[protein] + ADP + H(+)</text>
        <dbReference type="Rhea" id="RHEA:17989"/>
        <dbReference type="Rhea" id="RHEA-COMP:9863"/>
        <dbReference type="Rhea" id="RHEA-COMP:11604"/>
        <dbReference type="ChEBI" id="CHEBI:15378"/>
        <dbReference type="ChEBI" id="CHEBI:29999"/>
        <dbReference type="ChEBI" id="CHEBI:30616"/>
        <dbReference type="ChEBI" id="CHEBI:83421"/>
        <dbReference type="ChEBI" id="CHEBI:456216"/>
        <dbReference type="EC" id="2.7.11.1"/>
    </reaction>
</comment>
<accession>A0ABT5FGD5</accession>
<comment type="cofactor">
    <cofactor evidence="11">
        <name>Mg(2+)</name>
        <dbReference type="ChEBI" id="CHEBI:18420"/>
    </cofactor>
</comment>
<gene>
    <name evidence="11" type="primary">srkA</name>
    <name evidence="13" type="ORF">PN838_14470</name>
</gene>
<comment type="function">
    <text evidence="11">A protein kinase that phosphorylates Ser and Thr residues. Probably acts to suppress the effects of stress linked to accumulation of reactive oxygen species. Probably involved in the extracytoplasmic stress response.</text>
</comment>
<evidence type="ECO:0000256" key="1">
    <source>
        <dbReference type="ARBA" id="ARBA00022490"/>
    </source>
</evidence>
<evidence type="ECO:0000256" key="8">
    <source>
        <dbReference type="ARBA" id="ARBA00022840"/>
    </source>
</evidence>
<keyword evidence="10 11" id="KW-0346">Stress response</keyword>
<sequence length="332" mass="38896">MSSFNFSELGPDMILDAIESLGVYPESGLLALNSYENRVYQFRADDQLKYVVKFYRPERWTNEQILDEHQFALHLDSEDIPVVPPLVINGETLFEYNNYRFCLYNSVGGRMFENDNLDQLEWLGRLLGRFHKASGVKKFNNRSTINFRPEFAEARAELQQSDFIPSYLKNTFFHDLDMLIDETLTRLDQSSAEYDVIRLHGDCHAGNILWQSNGDQDDAILVDLDDCLNGPAIQDLWMMLNGDRQQQMLQLDTLVTAYEEFNEFNTAELSLIEPLRARRMVNYMAWLAKRWSDPAFPRNFSWFASDKYWEQQVLAIKEQIYSLREPPLKLGY</sequence>
<keyword evidence="9 11" id="KW-0460">Magnesium</keyword>
<keyword evidence="5 11" id="KW-0479">Metal-binding</keyword>
<dbReference type="EC" id="2.7.11.1" evidence="11"/>
<dbReference type="InterPro" id="IPR011009">
    <property type="entry name" value="Kinase-like_dom_sf"/>
</dbReference>
<evidence type="ECO:0000256" key="7">
    <source>
        <dbReference type="ARBA" id="ARBA00022777"/>
    </source>
</evidence>
<dbReference type="Gene3D" id="3.30.200.70">
    <property type="match status" value="1"/>
</dbReference>
<dbReference type="HAMAP" id="MF_01497">
    <property type="entry name" value="SrkA_kinase"/>
    <property type="match status" value="1"/>
</dbReference>
<dbReference type="GO" id="GO:0004674">
    <property type="term" value="F:protein serine/threonine kinase activity"/>
    <property type="evidence" value="ECO:0007669"/>
    <property type="project" value="UniProtKB-KW"/>
</dbReference>
<dbReference type="PANTHER" id="PTHR39573:SF1">
    <property type="entry name" value="STRESS RESPONSE KINASE A"/>
    <property type="match status" value="1"/>
</dbReference>
<dbReference type="RefSeq" id="WP_272181133.1">
    <property type="nucleotide sequence ID" value="NZ_JAQOMS010000002.1"/>
</dbReference>
<evidence type="ECO:0000259" key="12">
    <source>
        <dbReference type="Pfam" id="PF01636"/>
    </source>
</evidence>
<reference evidence="13 14" key="1">
    <citation type="submission" date="2023-01" db="EMBL/GenBank/DDBJ databases">
        <title>Psychrosphaera sp. nov., isolated from marine algae.</title>
        <authorList>
            <person name="Bayburt H."/>
            <person name="Choi B.J."/>
            <person name="Kim J.M."/>
            <person name="Choi D.G."/>
            <person name="Jeon C.O."/>
        </authorList>
    </citation>
    <scope>NUCLEOTIDE SEQUENCE [LARGE SCALE GENOMIC DNA]</scope>
    <source>
        <strain evidence="13 14">G1-22</strain>
    </source>
</reference>
<dbReference type="Proteomes" id="UP001528411">
    <property type="component" value="Unassembled WGS sequence"/>
</dbReference>
<evidence type="ECO:0000256" key="9">
    <source>
        <dbReference type="ARBA" id="ARBA00022842"/>
    </source>
</evidence>
<dbReference type="Gene3D" id="1.20.1270.170">
    <property type="match status" value="1"/>
</dbReference>
<feature type="active site" description="Proton acceptor" evidence="11">
    <location>
        <position position="202"/>
    </location>
</feature>
<name>A0ABT5FGD5_9GAMM</name>
<evidence type="ECO:0000313" key="14">
    <source>
        <dbReference type="Proteomes" id="UP001528411"/>
    </source>
</evidence>
<feature type="site" description="ATP" evidence="11">
    <location>
        <position position="34"/>
    </location>
</feature>
<organism evidence="13 14">
    <name type="scientific">Psychrosphaera algicola</name>
    <dbReference type="NCBI Taxonomy" id="3023714"/>
    <lineage>
        <taxon>Bacteria</taxon>
        <taxon>Pseudomonadati</taxon>
        <taxon>Pseudomonadota</taxon>
        <taxon>Gammaproteobacteria</taxon>
        <taxon>Alteromonadales</taxon>
        <taxon>Pseudoalteromonadaceae</taxon>
        <taxon>Psychrosphaera</taxon>
    </lineage>
</organism>
<proteinExistence type="inferred from homology"/>
<dbReference type="SUPFAM" id="SSF56112">
    <property type="entry name" value="Protein kinase-like (PK-like)"/>
    <property type="match status" value="1"/>
</dbReference>
<feature type="binding site" evidence="11">
    <location>
        <position position="207"/>
    </location>
    <ligand>
        <name>Mg(2+)</name>
        <dbReference type="ChEBI" id="CHEBI:18420"/>
    </ligand>
</feature>
<comment type="catalytic activity">
    <reaction evidence="11">
        <text>L-threonyl-[protein] + ATP = O-phospho-L-threonyl-[protein] + ADP + H(+)</text>
        <dbReference type="Rhea" id="RHEA:46608"/>
        <dbReference type="Rhea" id="RHEA-COMP:11060"/>
        <dbReference type="Rhea" id="RHEA-COMP:11605"/>
        <dbReference type="ChEBI" id="CHEBI:15378"/>
        <dbReference type="ChEBI" id="CHEBI:30013"/>
        <dbReference type="ChEBI" id="CHEBI:30616"/>
        <dbReference type="ChEBI" id="CHEBI:61977"/>
        <dbReference type="ChEBI" id="CHEBI:456216"/>
        <dbReference type="EC" id="2.7.11.1"/>
    </reaction>
</comment>
<dbReference type="InterPro" id="IPR002575">
    <property type="entry name" value="Aminoglycoside_PTrfase"/>
</dbReference>
<dbReference type="PANTHER" id="PTHR39573">
    <property type="entry name" value="STRESS RESPONSE KINASE A"/>
    <property type="match status" value="1"/>
</dbReference>
<feature type="active site" evidence="11">
    <location>
        <position position="223"/>
    </location>
</feature>
<protein>
    <recommendedName>
        <fullName evidence="11">Stress response kinase A</fullName>
        <ecNumber evidence="11">2.7.11.1</ecNumber>
    </recommendedName>
    <alternativeName>
        <fullName evidence="11">Serine/threonine-protein kinase SrkA</fullName>
    </alternativeName>
</protein>
<dbReference type="InterPro" id="IPR032882">
    <property type="entry name" value="SrkA/RdoA"/>
</dbReference>
<feature type="domain" description="Aminoglycoside phosphotransferase" evidence="12">
    <location>
        <begin position="34"/>
        <end position="264"/>
    </location>
</feature>
<evidence type="ECO:0000256" key="3">
    <source>
        <dbReference type="ARBA" id="ARBA00022553"/>
    </source>
</evidence>
<keyword evidence="6 11" id="KW-0547">Nucleotide-binding</keyword>
<keyword evidence="7 11" id="KW-0418">Kinase</keyword>
<feature type="binding site" evidence="11">
    <location>
        <position position="223"/>
    </location>
    <ligand>
        <name>Mg(2+)</name>
        <dbReference type="ChEBI" id="CHEBI:18420"/>
    </ligand>
</feature>
<dbReference type="NCBIfam" id="NF008738">
    <property type="entry name" value="PRK11768.1"/>
    <property type="match status" value="1"/>
</dbReference>
<comment type="subunit">
    <text evidence="11">Monomer.</text>
</comment>
<keyword evidence="8 11" id="KW-0067">ATP-binding</keyword>
<dbReference type="EMBL" id="JAQOMS010000002">
    <property type="protein sequence ID" value="MDC2889761.1"/>
    <property type="molecule type" value="Genomic_DNA"/>
</dbReference>
<comment type="similarity">
    <text evidence="11">Belongs to the SrkA/RdoA protein kinase family.</text>
</comment>
<keyword evidence="4 11" id="KW-0808">Transferase</keyword>
<evidence type="ECO:0000313" key="13">
    <source>
        <dbReference type="EMBL" id="MDC2889761.1"/>
    </source>
</evidence>
<keyword evidence="14" id="KW-1185">Reference proteome</keyword>